<organism evidence="1 2">
    <name type="scientific">Rehmannia glutinosa</name>
    <name type="common">Chinese foxglove</name>
    <dbReference type="NCBI Taxonomy" id="99300"/>
    <lineage>
        <taxon>Eukaryota</taxon>
        <taxon>Viridiplantae</taxon>
        <taxon>Streptophyta</taxon>
        <taxon>Embryophyta</taxon>
        <taxon>Tracheophyta</taxon>
        <taxon>Spermatophyta</taxon>
        <taxon>Magnoliopsida</taxon>
        <taxon>eudicotyledons</taxon>
        <taxon>Gunneridae</taxon>
        <taxon>Pentapetalae</taxon>
        <taxon>asterids</taxon>
        <taxon>lamiids</taxon>
        <taxon>Lamiales</taxon>
        <taxon>Orobanchaceae</taxon>
        <taxon>Rehmannieae</taxon>
        <taxon>Rehmannia</taxon>
    </lineage>
</organism>
<gene>
    <name evidence="1" type="ORF">DH2020_048937</name>
</gene>
<sequence length="119" mass="13404">MHGTVDEKTDVYAFGVLLLELISGRAALDESHNSVVMWAKPLLLSKSITEIVDPSLDGVYDWEQLSRVVMVASLCIHQNSSERPQMSQAVRMLQGDEGILQSKKKFQKGLHSEEHTPWR</sequence>
<dbReference type="PANTHER" id="PTHR47987">
    <property type="entry name" value="OS08G0249100 PROTEIN"/>
    <property type="match status" value="1"/>
</dbReference>
<evidence type="ECO:0000313" key="2">
    <source>
        <dbReference type="Proteomes" id="UP001318860"/>
    </source>
</evidence>
<dbReference type="InterPro" id="IPR046958">
    <property type="entry name" value="RBK1/2/STUNTED"/>
</dbReference>
<comment type="caution">
    <text evidence="1">The sequence shown here is derived from an EMBL/GenBank/DDBJ whole genome shotgun (WGS) entry which is preliminary data.</text>
</comment>
<dbReference type="PANTHER" id="PTHR47987:SF13">
    <property type="entry name" value="RECEPTOR-LIKE CYTOSOLIC SERINE_THREONINE-PROTEIN KINASE RBK2"/>
    <property type="match status" value="1"/>
</dbReference>
<dbReference type="InterPro" id="IPR011009">
    <property type="entry name" value="Kinase-like_dom_sf"/>
</dbReference>
<proteinExistence type="predicted"/>
<protein>
    <submittedName>
        <fullName evidence="1">Uncharacterized protein</fullName>
    </submittedName>
</protein>
<accession>A0ABR0U4W2</accession>
<dbReference type="Proteomes" id="UP001318860">
    <property type="component" value="Unassembled WGS sequence"/>
</dbReference>
<evidence type="ECO:0000313" key="1">
    <source>
        <dbReference type="EMBL" id="KAK6117346.1"/>
    </source>
</evidence>
<dbReference type="Gene3D" id="1.10.510.10">
    <property type="entry name" value="Transferase(Phosphotransferase) domain 1"/>
    <property type="match status" value="1"/>
</dbReference>
<reference evidence="1 2" key="1">
    <citation type="journal article" date="2021" name="Comput. Struct. Biotechnol. J.">
        <title>De novo genome assembly of the potent medicinal plant Rehmannia glutinosa using nanopore technology.</title>
        <authorList>
            <person name="Ma L."/>
            <person name="Dong C."/>
            <person name="Song C."/>
            <person name="Wang X."/>
            <person name="Zheng X."/>
            <person name="Niu Y."/>
            <person name="Chen S."/>
            <person name="Feng W."/>
        </authorList>
    </citation>
    <scope>NUCLEOTIDE SEQUENCE [LARGE SCALE GENOMIC DNA]</scope>
    <source>
        <strain evidence="1">DH-2019</strain>
    </source>
</reference>
<name>A0ABR0U4W2_REHGL</name>
<keyword evidence="2" id="KW-1185">Reference proteome</keyword>
<dbReference type="EMBL" id="JABTTQ020003456">
    <property type="protein sequence ID" value="KAK6117346.1"/>
    <property type="molecule type" value="Genomic_DNA"/>
</dbReference>
<dbReference type="SUPFAM" id="SSF56112">
    <property type="entry name" value="Protein kinase-like (PK-like)"/>
    <property type="match status" value="1"/>
</dbReference>